<feature type="compositionally biased region" description="Low complexity" evidence="1">
    <location>
        <begin position="43"/>
        <end position="64"/>
    </location>
</feature>
<sequence>MNKISFLLLFVLSVVFVDFGNAGAILSKLKELKDRFVGGRPQPSADHPSDHPSSSSPKHSSSSHSSEDEAKMASPSSPPPSPLHPHSSSFDSEKEEKPKNDDEFEVVVEYVPDKHWNKYTITVKSTDTLATLKDKIREKYTADYNEYGFGTIELVKEFLTDEREPFVMRHDVVLWHEDLDEYKTMEQCGIGEGSTVSVFYARRLDKEEYDQGFYIRPWPTPKKIYF</sequence>
<dbReference type="Proteomes" id="UP001620626">
    <property type="component" value="Unassembled WGS sequence"/>
</dbReference>
<comment type="caution">
    <text evidence="3">The sequence shown here is derived from an EMBL/GenBank/DDBJ whole genome shotgun (WGS) entry which is preliminary data.</text>
</comment>
<dbReference type="InterPro" id="IPR029071">
    <property type="entry name" value="Ubiquitin-like_domsf"/>
</dbReference>
<gene>
    <name evidence="3" type="ORF">niasHT_031334</name>
</gene>
<dbReference type="AlphaFoldDB" id="A0ABD2J690"/>
<name>A0ABD2J690_9BILA</name>
<proteinExistence type="predicted"/>
<feature type="signal peptide" evidence="2">
    <location>
        <begin position="1"/>
        <end position="22"/>
    </location>
</feature>
<evidence type="ECO:0000256" key="1">
    <source>
        <dbReference type="SAM" id="MobiDB-lite"/>
    </source>
</evidence>
<feature type="compositionally biased region" description="Basic and acidic residues" evidence="1">
    <location>
        <begin position="91"/>
        <end position="101"/>
    </location>
</feature>
<keyword evidence="4" id="KW-1185">Reference proteome</keyword>
<keyword evidence="2" id="KW-0732">Signal</keyword>
<dbReference type="EMBL" id="JBICBT010001103">
    <property type="protein sequence ID" value="KAL3082623.1"/>
    <property type="molecule type" value="Genomic_DNA"/>
</dbReference>
<reference evidence="3 4" key="1">
    <citation type="submission" date="2024-10" db="EMBL/GenBank/DDBJ databases">
        <authorList>
            <person name="Kim D."/>
        </authorList>
    </citation>
    <scope>NUCLEOTIDE SEQUENCE [LARGE SCALE GENOMIC DNA]</scope>
    <source>
        <strain evidence="3">BH-2024</strain>
    </source>
</reference>
<dbReference type="Gene3D" id="3.10.20.90">
    <property type="entry name" value="Phosphatidylinositol 3-kinase Catalytic Subunit, Chain A, domain 1"/>
    <property type="match status" value="1"/>
</dbReference>
<feature type="region of interest" description="Disordered" evidence="1">
    <location>
        <begin position="37"/>
        <end position="102"/>
    </location>
</feature>
<feature type="chain" id="PRO_5044843428" description="Ubiquitin-like domain-containing protein" evidence="2">
    <location>
        <begin position="23"/>
        <end position="226"/>
    </location>
</feature>
<accession>A0ABD2J690</accession>
<evidence type="ECO:0000313" key="3">
    <source>
        <dbReference type="EMBL" id="KAL3082623.1"/>
    </source>
</evidence>
<protein>
    <recommendedName>
        <fullName evidence="5">Ubiquitin-like domain-containing protein</fullName>
    </recommendedName>
</protein>
<evidence type="ECO:0000256" key="2">
    <source>
        <dbReference type="SAM" id="SignalP"/>
    </source>
</evidence>
<organism evidence="3 4">
    <name type="scientific">Heterodera trifolii</name>
    <dbReference type="NCBI Taxonomy" id="157864"/>
    <lineage>
        <taxon>Eukaryota</taxon>
        <taxon>Metazoa</taxon>
        <taxon>Ecdysozoa</taxon>
        <taxon>Nematoda</taxon>
        <taxon>Chromadorea</taxon>
        <taxon>Rhabditida</taxon>
        <taxon>Tylenchina</taxon>
        <taxon>Tylenchomorpha</taxon>
        <taxon>Tylenchoidea</taxon>
        <taxon>Heteroderidae</taxon>
        <taxon>Heteroderinae</taxon>
        <taxon>Heterodera</taxon>
    </lineage>
</organism>
<evidence type="ECO:0008006" key="5">
    <source>
        <dbReference type="Google" id="ProtNLM"/>
    </source>
</evidence>
<evidence type="ECO:0000313" key="4">
    <source>
        <dbReference type="Proteomes" id="UP001620626"/>
    </source>
</evidence>
<dbReference type="SUPFAM" id="SSF54236">
    <property type="entry name" value="Ubiquitin-like"/>
    <property type="match status" value="1"/>
</dbReference>